<name>A0A0R1FMN8_9LACO</name>
<dbReference type="NCBIfam" id="TIGR04320">
    <property type="entry name" value="Surf_Exclu_PgrA"/>
    <property type="match status" value="1"/>
</dbReference>
<dbReference type="Proteomes" id="UP000051794">
    <property type="component" value="Unassembled WGS sequence"/>
</dbReference>
<dbReference type="RefSeq" id="WP_054449522.1">
    <property type="nucleotide sequence ID" value="NZ_AZCK01000012.1"/>
</dbReference>
<gene>
    <name evidence="2" type="ORF">FD43_GL000366</name>
</gene>
<comment type="caution">
    <text evidence="2">The sequence shown here is derived from an EMBL/GenBank/DDBJ whole genome shotgun (WGS) entry which is preliminary data.</text>
</comment>
<dbReference type="AlphaFoldDB" id="A0A0R1FMN8"/>
<organism evidence="2 3">
    <name type="scientific">Apilactobacillus kunkeei DSM 12361 = ATCC 700308</name>
    <dbReference type="NCBI Taxonomy" id="1423768"/>
    <lineage>
        <taxon>Bacteria</taxon>
        <taxon>Bacillati</taxon>
        <taxon>Bacillota</taxon>
        <taxon>Bacilli</taxon>
        <taxon>Lactobacillales</taxon>
        <taxon>Lactobacillaceae</taxon>
        <taxon>Apilactobacillus</taxon>
    </lineage>
</organism>
<reference evidence="2 3" key="1">
    <citation type="journal article" date="2015" name="Genome Announc.">
        <title>Expanding the biotechnology potential of lactobacilli through comparative genomics of 213 strains and associated genera.</title>
        <authorList>
            <person name="Sun Z."/>
            <person name="Harris H.M."/>
            <person name="McCann A."/>
            <person name="Guo C."/>
            <person name="Argimon S."/>
            <person name="Zhang W."/>
            <person name="Yang X."/>
            <person name="Jeffery I.B."/>
            <person name="Cooney J.C."/>
            <person name="Kagawa T.F."/>
            <person name="Liu W."/>
            <person name="Song Y."/>
            <person name="Salvetti E."/>
            <person name="Wrobel A."/>
            <person name="Rasinkangas P."/>
            <person name="Parkhill J."/>
            <person name="Rea M.C."/>
            <person name="O'Sullivan O."/>
            <person name="Ritari J."/>
            <person name="Douillard F.P."/>
            <person name="Paul Ross R."/>
            <person name="Yang R."/>
            <person name="Briner A.E."/>
            <person name="Felis G.E."/>
            <person name="de Vos W.M."/>
            <person name="Barrangou R."/>
            <person name="Klaenhammer T.R."/>
            <person name="Caufield P.W."/>
            <person name="Cui Y."/>
            <person name="Zhang H."/>
            <person name="O'Toole P.W."/>
        </authorList>
    </citation>
    <scope>NUCLEOTIDE SEQUENCE [LARGE SCALE GENOMIC DNA]</scope>
    <source>
        <strain evidence="2 3">DSM 12361</strain>
    </source>
</reference>
<accession>A0A0R1FMN8</accession>
<evidence type="ECO:0000256" key="1">
    <source>
        <dbReference type="SAM" id="MobiDB-lite"/>
    </source>
</evidence>
<proteinExistence type="predicted"/>
<dbReference type="EMBL" id="AZCK01000012">
    <property type="protein sequence ID" value="KRK23048.1"/>
    <property type="molecule type" value="Genomic_DNA"/>
</dbReference>
<feature type="compositionally biased region" description="Basic residues" evidence="1">
    <location>
        <begin position="66"/>
        <end position="78"/>
    </location>
</feature>
<dbReference type="PATRIC" id="fig|1423768.3.peg.77"/>
<evidence type="ECO:0000313" key="2">
    <source>
        <dbReference type="EMBL" id="KRK23048.1"/>
    </source>
</evidence>
<feature type="region of interest" description="Disordered" evidence="1">
    <location>
        <begin position="59"/>
        <end position="78"/>
    </location>
</feature>
<protein>
    <submittedName>
        <fullName evidence="2">Uncharacterized protein</fullName>
    </submittedName>
</protein>
<evidence type="ECO:0000313" key="3">
    <source>
        <dbReference type="Proteomes" id="UP000051794"/>
    </source>
</evidence>
<sequence length="322" mass="36645">MSKSKELCLSIIVAIAVLFLGSSSFNHISVSAQSTKSSTQRYKLKGRKQLKKYKLKKKTVQNNKATKAKKVTSKRNYSIHRKHRKIKNYQSVDGFNFPADSHPTNKASDSLSLPSNYLFYFDSHKKRIVFKHQTNHNFIKQSMKTNVFHPNSADVNKTVNIKKINIKMQRQLSNYAAKLVNDFRHKLSNHHPYTNDLKVTNRALLASSDVAKGYNKDHWNFATRGNHDVKVLNKVFTKFKYNSYGENIVASLLANSYISGSVTLANVKESIYGAICAMMFDDADSNWGHADNFLGIGFDNSAKQEFGVSIDKMGQIHFEIYQ</sequence>
<dbReference type="InterPro" id="IPR027607">
    <property type="entry name" value="Surf_Exclu_SEC10/PgrA"/>
</dbReference>
<dbReference type="GeneID" id="66348222"/>